<evidence type="ECO:0000256" key="7">
    <source>
        <dbReference type="SAM" id="Phobius"/>
    </source>
</evidence>
<protein>
    <submittedName>
        <fullName evidence="9">Putative DMT superfamily transporter inner membrane protein</fullName>
    </submittedName>
</protein>
<evidence type="ECO:0000313" key="10">
    <source>
        <dbReference type="Proteomes" id="UP000032102"/>
    </source>
</evidence>
<evidence type="ECO:0000256" key="2">
    <source>
        <dbReference type="ARBA" id="ARBA00007362"/>
    </source>
</evidence>
<feature type="transmembrane region" description="Helical" evidence="7">
    <location>
        <begin position="147"/>
        <end position="166"/>
    </location>
</feature>
<feature type="transmembrane region" description="Helical" evidence="7">
    <location>
        <begin position="66"/>
        <end position="87"/>
    </location>
</feature>
<dbReference type="RefSeq" id="WP_043966063.1">
    <property type="nucleotide sequence ID" value="NZ_JXTH01000023.1"/>
</dbReference>
<evidence type="ECO:0000256" key="6">
    <source>
        <dbReference type="ARBA" id="ARBA00023136"/>
    </source>
</evidence>
<keyword evidence="6 7" id="KW-0472">Membrane</keyword>
<evidence type="ECO:0000313" key="9">
    <source>
        <dbReference type="EMBL" id="KIQ94486.1"/>
    </source>
</evidence>
<keyword evidence="10" id="KW-1185">Reference proteome</keyword>
<feature type="transmembrane region" description="Helical" evidence="7">
    <location>
        <begin position="210"/>
        <end position="228"/>
    </location>
</feature>
<dbReference type="GO" id="GO:0005886">
    <property type="term" value="C:plasma membrane"/>
    <property type="evidence" value="ECO:0007669"/>
    <property type="project" value="UniProtKB-SubCell"/>
</dbReference>
<dbReference type="AlphaFoldDB" id="A0A0D0S0Q9"/>
<evidence type="ECO:0000256" key="3">
    <source>
        <dbReference type="ARBA" id="ARBA00022475"/>
    </source>
</evidence>
<reference evidence="9 10" key="1">
    <citation type="submission" date="2015-01" db="EMBL/GenBank/DDBJ databases">
        <title>Draft genome of Anoxybacillus thermarum strain AF/04.</title>
        <authorList>
            <person name="Poli A."/>
            <person name="Nicolaus B."/>
            <person name="Chan K.-G."/>
            <person name="Kahar U.M."/>
            <person name="Yaakob A.S."/>
            <person name="Chan C.S."/>
            <person name="Goh K.M."/>
        </authorList>
    </citation>
    <scope>NUCLEOTIDE SEQUENCE [LARGE SCALE GENOMIC DNA]</scope>
    <source>
        <strain evidence="9 10">AF/04</strain>
    </source>
</reference>
<evidence type="ECO:0000256" key="4">
    <source>
        <dbReference type="ARBA" id="ARBA00022692"/>
    </source>
</evidence>
<dbReference type="InterPro" id="IPR051258">
    <property type="entry name" value="Diverse_Substrate_Transporter"/>
</dbReference>
<accession>A0A0D0S0Q9</accession>
<feature type="transmembrane region" description="Helical" evidence="7">
    <location>
        <begin position="173"/>
        <end position="194"/>
    </location>
</feature>
<feature type="transmembrane region" description="Helical" evidence="7">
    <location>
        <begin position="7"/>
        <end position="27"/>
    </location>
</feature>
<feature type="domain" description="EamA" evidence="8">
    <location>
        <begin position="144"/>
        <end position="281"/>
    </location>
</feature>
<dbReference type="SUPFAM" id="SSF103481">
    <property type="entry name" value="Multidrug resistance efflux transporter EmrE"/>
    <property type="match status" value="2"/>
</dbReference>
<comment type="caution">
    <text evidence="9">The sequence shown here is derived from an EMBL/GenBank/DDBJ whole genome shotgun (WGS) entry which is preliminary data.</text>
</comment>
<feature type="domain" description="EamA" evidence="8">
    <location>
        <begin position="5"/>
        <end position="135"/>
    </location>
</feature>
<organism evidence="9 10">
    <name type="scientific">Anoxybacillus thermarum</name>
    <dbReference type="NCBI Taxonomy" id="404937"/>
    <lineage>
        <taxon>Bacteria</taxon>
        <taxon>Bacillati</taxon>
        <taxon>Bacillota</taxon>
        <taxon>Bacilli</taxon>
        <taxon>Bacillales</taxon>
        <taxon>Anoxybacillaceae</taxon>
        <taxon>Anoxybacillus</taxon>
    </lineage>
</organism>
<dbReference type="PANTHER" id="PTHR42920:SF5">
    <property type="entry name" value="EAMA DOMAIN-CONTAINING PROTEIN"/>
    <property type="match status" value="1"/>
</dbReference>
<dbReference type="Pfam" id="PF00892">
    <property type="entry name" value="EamA"/>
    <property type="match status" value="2"/>
</dbReference>
<dbReference type="PATRIC" id="fig|404937.3.peg.1514"/>
<dbReference type="InterPro" id="IPR000620">
    <property type="entry name" value="EamA_dom"/>
</dbReference>
<keyword evidence="4 7" id="KW-0812">Transmembrane</keyword>
<evidence type="ECO:0000259" key="8">
    <source>
        <dbReference type="Pfam" id="PF00892"/>
    </source>
</evidence>
<proteinExistence type="inferred from homology"/>
<feature type="transmembrane region" description="Helical" evidence="7">
    <location>
        <begin position="118"/>
        <end position="135"/>
    </location>
</feature>
<dbReference type="PANTHER" id="PTHR42920">
    <property type="entry name" value="OS03G0707200 PROTEIN-RELATED"/>
    <property type="match status" value="1"/>
</dbReference>
<comment type="similarity">
    <text evidence="2">Belongs to the EamA transporter family.</text>
</comment>
<keyword evidence="3" id="KW-1003">Cell membrane</keyword>
<evidence type="ECO:0000256" key="1">
    <source>
        <dbReference type="ARBA" id="ARBA00004651"/>
    </source>
</evidence>
<feature type="transmembrane region" description="Helical" evidence="7">
    <location>
        <begin position="265"/>
        <end position="284"/>
    </location>
</feature>
<feature type="transmembrane region" description="Helical" evidence="7">
    <location>
        <begin position="93"/>
        <end position="111"/>
    </location>
</feature>
<feature type="transmembrane region" description="Helical" evidence="7">
    <location>
        <begin position="240"/>
        <end position="259"/>
    </location>
</feature>
<dbReference type="Proteomes" id="UP000032102">
    <property type="component" value="Unassembled WGS sequence"/>
</dbReference>
<comment type="subcellular location">
    <subcellularLocation>
        <location evidence="1">Cell membrane</location>
        <topology evidence="1">Multi-pass membrane protein</topology>
    </subcellularLocation>
</comment>
<feature type="transmembrane region" description="Helical" evidence="7">
    <location>
        <begin position="33"/>
        <end position="54"/>
    </location>
</feature>
<keyword evidence="5 7" id="KW-1133">Transmembrane helix</keyword>
<sequence>MKYRADISLLFVAFVWGATFVVVQNAIAFLPPLLFNGVRFAMASILLWIWVFIFERKPLDKQLIRAGFILGIWLCLGYALQTVGLLYTTSSKAGFITGLNVVLVPLFAFIILKQKPSLNAVIGSVLAACGLYFLTVSGDMSMNKGDLFVFLCAVAFALHIVSTSIYATKFSAVLLTTVQVQTVSIVCFICSYLFEDWSVIPLSTFLKFDVWIALLITALFATTIAFFIQTHFQQYTSPTRVALIFALEPVFAALTAYIWNDERLQQAALFGAALILLGMIFSELPQHIWQRKKSARLS</sequence>
<dbReference type="EMBL" id="JXTH01000023">
    <property type="protein sequence ID" value="KIQ94486.1"/>
    <property type="molecule type" value="Genomic_DNA"/>
</dbReference>
<dbReference type="InterPro" id="IPR037185">
    <property type="entry name" value="EmrE-like"/>
</dbReference>
<evidence type="ECO:0000256" key="5">
    <source>
        <dbReference type="ARBA" id="ARBA00022989"/>
    </source>
</evidence>
<gene>
    <name evidence="9" type="ORF">LH47_01440</name>
</gene>
<name>A0A0D0S0Q9_9BACL</name>